<feature type="domain" description="Major facilitator superfamily (MFS) profile" evidence="6">
    <location>
        <begin position="1"/>
        <end position="313"/>
    </location>
</feature>
<name>A0ABQ9FB87_TEGGR</name>
<feature type="transmembrane region" description="Helical" evidence="5">
    <location>
        <begin position="139"/>
        <end position="160"/>
    </location>
</feature>
<protein>
    <recommendedName>
        <fullName evidence="6">Major facilitator superfamily (MFS) profile domain-containing protein</fullName>
    </recommendedName>
</protein>
<dbReference type="EMBL" id="JARBDR010000337">
    <property type="protein sequence ID" value="KAJ8314602.1"/>
    <property type="molecule type" value="Genomic_DNA"/>
</dbReference>
<dbReference type="InterPro" id="IPR020846">
    <property type="entry name" value="MFS_dom"/>
</dbReference>
<dbReference type="PANTHER" id="PTHR24064">
    <property type="entry name" value="SOLUTE CARRIER FAMILY 22 MEMBER"/>
    <property type="match status" value="1"/>
</dbReference>
<accession>A0ABQ9FB87</accession>
<dbReference type="PROSITE" id="PS50850">
    <property type="entry name" value="MFS"/>
    <property type="match status" value="1"/>
</dbReference>
<feature type="transmembrane region" description="Helical" evidence="5">
    <location>
        <begin position="166"/>
        <end position="187"/>
    </location>
</feature>
<comment type="subcellular location">
    <subcellularLocation>
        <location evidence="1">Membrane</location>
        <topology evidence="1">Multi-pass membrane protein</topology>
    </subcellularLocation>
</comment>
<feature type="transmembrane region" description="Helical" evidence="5">
    <location>
        <begin position="289"/>
        <end position="308"/>
    </location>
</feature>
<evidence type="ECO:0000256" key="1">
    <source>
        <dbReference type="ARBA" id="ARBA00004141"/>
    </source>
</evidence>
<keyword evidence="4 5" id="KW-0472">Membrane</keyword>
<feature type="transmembrane region" description="Helical" evidence="5">
    <location>
        <begin position="12"/>
        <end position="36"/>
    </location>
</feature>
<keyword evidence="2 5" id="KW-0812">Transmembrane</keyword>
<dbReference type="SUPFAM" id="SSF103473">
    <property type="entry name" value="MFS general substrate transporter"/>
    <property type="match status" value="1"/>
</dbReference>
<evidence type="ECO:0000256" key="3">
    <source>
        <dbReference type="ARBA" id="ARBA00022989"/>
    </source>
</evidence>
<comment type="caution">
    <text evidence="7">The sequence shown here is derived from an EMBL/GenBank/DDBJ whole genome shotgun (WGS) entry which is preliminary data.</text>
</comment>
<dbReference type="Proteomes" id="UP001217089">
    <property type="component" value="Unassembled WGS sequence"/>
</dbReference>
<sequence>MAWSPNIYVFSVIHFLTGFSGIAYFSIAVISVLELVGPTKRTMAGLVIEMVWSVGMMILCTVAYFIRNWRHLQIAVSAPSFVLLFYWMFIPESPRWLLAKGRKNDALQILKKMALVNKTELPDKLGDIECETRLGFKEVVFALLRLVTAMAYFGLTYNVGRIAGDLYANFLLTTVVEFMGYMLCLILSSKCGRKPVMVGSLVLAGLAVIVSVVYISASQWATVALSMIGKCGVSASFGNVFVYTPELFPTNVRSFVTGSCNTGARIGTLISPYIVNIADFVPGHFGTSIAYIIFGGCTVSIGLTCMILPETLNSYLPETLEEAVNLQRRFPITVSLDFI</sequence>
<dbReference type="Pfam" id="PF07690">
    <property type="entry name" value="MFS_1"/>
    <property type="match status" value="1"/>
</dbReference>
<evidence type="ECO:0000256" key="5">
    <source>
        <dbReference type="SAM" id="Phobius"/>
    </source>
</evidence>
<keyword evidence="8" id="KW-1185">Reference proteome</keyword>
<evidence type="ECO:0000256" key="2">
    <source>
        <dbReference type="ARBA" id="ARBA00022692"/>
    </source>
</evidence>
<evidence type="ECO:0000259" key="6">
    <source>
        <dbReference type="PROSITE" id="PS50850"/>
    </source>
</evidence>
<keyword evidence="3 5" id="KW-1133">Transmembrane helix</keyword>
<organism evidence="7 8">
    <name type="scientific">Tegillarca granosa</name>
    <name type="common">Malaysian cockle</name>
    <name type="synonym">Anadara granosa</name>
    <dbReference type="NCBI Taxonomy" id="220873"/>
    <lineage>
        <taxon>Eukaryota</taxon>
        <taxon>Metazoa</taxon>
        <taxon>Spiralia</taxon>
        <taxon>Lophotrochozoa</taxon>
        <taxon>Mollusca</taxon>
        <taxon>Bivalvia</taxon>
        <taxon>Autobranchia</taxon>
        <taxon>Pteriomorphia</taxon>
        <taxon>Arcoida</taxon>
        <taxon>Arcoidea</taxon>
        <taxon>Arcidae</taxon>
        <taxon>Tegillarca</taxon>
    </lineage>
</organism>
<gene>
    <name evidence="7" type="ORF">KUTeg_006752</name>
</gene>
<dbReference type="Pfam" id="PF00083">
    <property type="entry name" value="Sugar_tr"/>
    <property type="match status" value="1"/>
</dbReference>
<feature type="transmembrane region" description="Helical" evidence="5">
    <location>
        <begin position="72"/>
        <end position="90"/>
    </location>
</feature>
<evidence type="ECO:0000313" key="7">
    <source>
        <dbReference type="EMBL" id="KAJ8314602.1"/>
    </source>
</evidence>
<reference evidence="7 8" key="1">
    <citation type="submission" date="2022-12" db="EMBL/GenBank/DDBJ databases">
        <title>Chromosome-level genome of Tegillarca granosa.</title>
        <authorList>
            <person name="Kim J."/>
        </authorList>
    </citation>
    <scope>NUCLEOTIDE SEQUENCE [LARGE SCALE GENOMIC DNA]</scope>
    <source>
        <strain evidence="7">Teg-2019</strain>
        <tissue evidence="7">Adductor muscle</tissue>
    </source>
</reference>
<evidence type="ECO:0000256" key="4">
    <source>
        <dbReference type="ARBA" id="ARBA00023136"/>
    </source>
</evidence>
<feature type="transmembrane region" description="Helical" evidence="5">
    <location>
        <begin position="196"/>
        <end position="217"/>
    </location>
</feature>
<evidence type="ECO:0000313" key="8">
    <source>
        <dbReference type="Proteomes" id="UP001217089"/>
    </source>
</evidence>
<dbReference type="InterPro" id="IPR011701">
    <property type="entry name" value="MFS"/>
</dbReference>
<proteinExistence type="predicted"/>
<dbReference type="Gene3D" id="1.20.1250.20">
    <property type="entry name" value="MFS general substrate transporter like domains"/>
    <property type="match status" value="1"/>
</dbReference>
<dbReference type="InterPro" id="IPR005828">
    <property type="entry name" value="MFS_sugar_transport-like"/>
</dbReference>
<dbReference type="InterPro" id="IPR036259">
    <property type="entry name" value="MFS_trans_sf"/>
</dbReference>
<feature type="transmembrane region" description="Helical" evidence="5">
    <location>
        <begin position="43"/>
        <end position="66"/>
    </location>
</feature>